<dbReference type="Gene3D" id="1.10.3720.10">
    <property type="entry name" value="MetI-like"/>
    <property type="match status" value="1"/>
</dbReference>
<feature type="transmembrane region" description="Helical" evidence="7">
    <location>
        <begin position="227"/>
        <end position="253"/>
    </location>
</feature>
<dbReference type="Pfam" id="PF00528">
    <property type="entry name" value="BPD_transp_1"/>
    <property type="match status" value="1"/>
</dbReference>
<keyword evidence="3" id="KW-1003">Cell membrane</keyword>
<evidence type="ECO:0000256" key="7">
    <source>
        <dbReference type="SAM" id="Phobius"/>
    </source>
</evidence>
<evidence type="ECO:0000256" key="3">
    <source>
        <dbReference type="ARBA" id="ARBA00022475"/>
    </source>
</evidence>
<accession>A0A0P9CU10</accession>
<dbReference type="InterPro" id="IPR035906">
    <property type="entry name" value="MetI-like_sf"/>
</dbReference>
<gene>
    <name evidence="9" type="ORF">SE17_32330</name>
</gene>
<evidence type="ECO:0000256" key="6">
    <source>
        <dbReference type="ARBA" id="ARBA00023136"/>
    </source>
</evidence>
<feature type="non-terminal residue" evidence="9">
    <location>
        <position position="1"/>
    </location>
</feature>
<feature type="domain" description="ABC transmembrane type-1" evidence="8">
    <location>
        <begin position="207"/>
        <end position="304"/>
    </location>
</feature>
<keyword evidence="10" id="KW-1185">Reference proteome</keyword>
<dbReference type="SUPFAM" id="SSF161098">
    <property type="entry name" value="MetI-like"/>
    <property type="match status" value="1"/>
</dbReference>
<dbReference type="Proteomes" id="UP000050509">
    <property type="component" value="Unassembled WGS sequence"/>
</dbReference>
<evidence type="ECO:0000313" key="9">
    <source>
        <dbReference type="EMBL" id="KPV49491.1"/>
    </source>
</evidence>
<evidence type="ECO:0000259" key="8">
    <source>
        <dbReference type="Pfam" id="PF00528"/>
    </source>
</evidence>
<name>A0A0P9CU10_9CHLR</name>
<dbReference type="CDD" id="cd06261">
    <property type="entry name" value="TM_PBP2"/>
    <property type="match status" value="1"/>
</dbReference>
<reference evidence="9 10" key="1">
    <citation type="submission" date="2015-09" db="EMBL/GenBank/DDBJ databases">
        <title>Draft genome sequence of Kouleothrix aurantiaca JCM 19913.</title>
        <authorList>
            <person name="Hemp J."/>
        </authorList>
    </citation>
    <scope>NUCLEOTIDE SEQUENCE [LARGE SCALE GENOMIC DNA]</scope>
    <source>
        <strain evidence="9 10">COM-B</strain>
    </source>
</reference>
<evidence type="ECO:0000256" key="1">
    <source>
        <dbReference type="ARBA" id="ARBA00004651"/>
    </source>
</evidence>
<comment type="caution">
    <text evidence="9">The sequence shown here is derived from an EMBL/GenBank/DDBJ whole genome shotgun (WGS) entry which is preliminary data.</text>
</comment>
<organism evidence="9 10">
    <name type="scientific">Kouleothrix aurantiaca</name>
    <dbReference type="NCBI Taxonomy" id="186479"/>
    <lineage>
        <taxon>Bacteria</taxon>
        <taxon>Bacillati</taxon>
        <taxon>Chloroflexota</taxon>
        <taxon>Chloroflexia</taxon>
        <taxon>Chloroflexales</taxon>
        <taxon>Roseiflexineae</taxon>
        <taxon>Roseiflexaceae</taxon>
        <taxon>Kouleothrix</taxon>
    </lineage>
</organism>
<dbReference type="PANTHER" id="PTHR30465:SF74">
    <property type="entry name" value="OLIGOPEPTIDE TRANSPORT SYSTEM PERMEASE PROTEIN OPPB"/>
    <property type="match status" value="1"/>
</dbReference>
<evidence type="ECO:0000313" key="10">
    <source>
        <dbReference type="Proteomes" id="UP000050509"/>
    </source>
</evidence>
<dbReference type="AlphaFoldDB" id="A0A0P9CU10"/>
<evidence type="ECO:0000256" key="4">
    <source>
        <dbReference type="ARBA" id="ARBA00022692"/>
    </source>
</evidence>
<dbReference type="GO" id="GO:0005886">
    <property type="term" value="C:plasma membrane"/>
    <property type="evidence" value="ECO:0007669"/>
    <property type="project" value="UniProtKB-SubCell"/>
</dbReference>
<dbReference type="PANTHER" id="PTHR30465">
    <property type="entry name" value="INNER MEMBRANE ABC TRANSPORTER"/>
    <property type="match status" value="1"/>
</dbReference>
<dbReference type="InterPro" id="IPR000515">
    <property type="entry name" value="MetI-like"/>
</dbReference>
<evidence type="ECO:0000256" key="2">
    <source>
        <dbReference type="ARBA" id="ARBA00022448"/>
    </source>
</evidence>
<keyword evidence="2" id="KW-0813">Transport</keyword>
<proteinExistence type="predicted"/>
<feature type="transmembrane region" description="Helical" evidence="7">
    <location>
        <begin position="273"/>
        <end position="299"/>
    </location>
</feature>
<keyword evidence="4 7" id="KW-0812">Transmembrane</keyword>
<keyword evidence="6 7" id="KW-0472">Membrane</keyword>
<protein>
    <recommendedName>
        <fullName evidence="8">ABC transmembrane type-1 domain-containing protein</fullName>
    </recommendedName>
</protein>
<keyword evidence="5 7" id="KW-1133">Transmembrane helix</keyword>
<dbReference type="GO" id="GO:0055085">
    <property type="term" value="P:transmembrane transport"/>
    <property type="evidence" value="ECO:0007669"/>
    <property type="project" value="InterPro"/>
</dbReference>
<evidence type="ECO:0000256" key="5">
    <source>
        <dbReference type="ARBA" id="ARBA00022989"/>
    </source>
</evidence>
<sequence length="308" mass="33187">EQRRPDAQRFGPALLDALERNPAAGLARFDAAALAPAKDVKAAVVVADLLRTSGNSAAARALFSQQFVDNANPVQFAWDWLHPAPVPGNALDIAGNLDLGYLRGCYLGEGDPKAGGNFRWCTDGAQLRFPAAGTGAAQRLIVRADGRGWAGYAAVPPPVTVWMNNRAVGTFTPSLDAPAEFTVALPPSPPGADVVLTLRTPTFVPDTARAKGLSERMVVMRHALKNALIPLITVFGPQIPNLITGTIFVEVPFRVPGLGKFFVSSIYLRDYPMIMATMLLVAMLWSFTYLLSDILYTLVDPRVRLYGE</sequence>
<comment type="subcellular location">
    <subcellularLocation>
        <location evidence="1">Cell membrane</location>
        <topology evidence="1">Multi-pass membrane protein</topology>
    </subcellularLocation>
</comment>
<dbReference type="EMBL" id="LJCR01001935">
    <property type="protein sequence ID" value="KPV49491.1"/>
    <property type="molecule type" value="Genomic_DNA"/>
</dbReference>